<organism evidence="1">
    <name type="scientific">marine sediment metagenome</name>
    <dbReference type="NCBI Taxonomy" id="412755"/>
    <lineage>
        <taxon>unclassified sequences</taxon>
        <taxon>metagenomes</taxon>
        <taxon>ecological metagenomes</taxon>
    </lineage>
</organism>
<gene>
    <name evidence="1" type="ORF">LCGC14_1236210</name>
</gene>
<evidence type="ECO:0000313" key="1">
    <source>
        <dbReference type="EMBL" id="KKM90667.1"/>
    </source>
</evidence>
<accession>A0A0F9PBB4</accession>
<dbReference type="AlphaFoldDB" id="A0A0F9PBB4"/>
<proteinExistence type="predicted"/>
<protein>
    <submittedName>
        <fullName evidence="1">Uncharacterized protein</fullName>
    </submittedName>
</protein>
<comment type="caution">
    <text evidence="1">The sequence shown here is derived from an EMBL/GenBank/DDBJ whole genome shotgun (WGS) entry which is preliminary data.</text>
</comment>
<feature type="non-terminal residue" evidence="1">
    <location>
        <position position="23"/>
    </location>
</feature>
<sequence length="23" mass="2511">MAFETVGVKVILEGVAAFERGMR</sequence>
<name>A0A0F9PBB4_9ZZZZ</name>
<reference evidence="1" key="1">
    <citation type="journal article" date="2015" name="Nature">
        <title>Complex archaea that bridge the gap between prokaryotes and eukaryotes.</title>
        <authorList>
            <person name="Spang A."/>
            <person name="Saw J.H."/>
            <person name="Jorgensen S.L."/>
            <person name="Zaremba-Niedzwiedzka K."/>
            <person name="Martijn J."/>
            <person name="Lind A.E."/>
            <person name="van Eijk R."/>
            <person name="Schleper C."/>
            <person name="Guy L."/>
            <person name="Ettema T.J."/>
        </authorList>
    </citation>
    <scope>NUCLEOTIDE SEQUENCE</scope>
</reference>
<dbReference type="EMBL" id="LAZR01006643">
    <property type="protein sequence ID" value="KKM90667.1"/>
    <property type="molecule type" value="Genomic_DNA"/>
</dbReference>